<feature type="signal peptide" evidence="1">
    <location>
        <begin position="1"/>
        <end position="17"/>
    </location>
</feature>
<sequence>MIYKCLVFLALVVIVSANKNKTSVQDKNLLITKLAEYIEMSCQQLNKSAANMINFLLEDKTDVKTYKKYRSKFIEYRDILDAYFSAFKHYDFDENDPEFVIIRDTITDLDKVEKLGEGTKEKALTDLNQSIKSVKILYEFFAAKDKT</sequence>
<keyword evidence="1" id="KW-0732">Signal</keyword>
<proteinExistence type="predicted"/>
<gene>
    <name evidence="2" type="ORF">g.10841</name>
</gene>
<evidence type="ECO:0000256" key="1">
    <source>
        <dbReference type="SAM" id="SignalP"/>
    </source>
</evidence>
<feature type="chain" id="PRO_5008582027" evidence="1">
    <location>
        <begin position="18"/>
        <end position="147"/>
    </location>
</feature>
<reference evidence="2" key="1">
    <citation type="submission" date="2015-12" db="EMBL/GenBank/DDBJ databases">
        <title>De novo transcriptome assembly of four potential Pierce s Disease insect vectors from Arizona vineyards.</title>
        <authorList>
            <person name="Tassone E.E."/>
        </authorList>
    </citation>
    <scope>NUCLEOTIDE SEQUENCE</scope>
</reference>
<dbReference type="EMBL" id="GEDC01001177">
    <property type="protein sequence ID" value="JAS36121.1"/>
    <property type="molecule type" value="Transcribed_RNA"/>
</dbReference>
<protein>
    <submittedName>
        <fullName evidence="2">Uncharacterized protein</fullName>
    </submittedName>
</protein>
<accession>A0A1B6EDX7</accession>
<dbReference type="AlphaFoldDB" id="A0A1B6EDX7"/>
<name>A0A1B6EDX7_9HEMI</name>
<organism evidence="2">
    <name type="scientific">Clastoptera arizonana</name>
    <name type="common">Arizona spittle bug</name>
    <dbReference type="NCBI Taxonomy" id="38151"/>
    <lineage>
        <taxon>Eukaryota</taxon>
        <taxon>Metazoa</taxon>
        <taxon>Ecdysozoa</taxon>
        <taxon>Arthropoda</taxon>
        <taxon>Hexapoda</taxon>
        <taxon>Insecta</taxon>
        <taxon>Pterygota</taxon>
        <taxon>Neoptera</taxon>
        <taxon>Paraneoptera</taxon>
        <taxon>Hemiptera</taxon>
        <taxon>Auchenorrhyncha</taxon>
        <taxon>Cercopoidea</taxon>
        <taxon>Clastopteridae</taxon>
        <taxon>Clastoptera</taxon>
    </lineage>
</organism>
<evidence type="ECO:0000313" key="2">
    <source>
        <dbReference type="EMBL" id="JAS36121.1"/>
    </source>
</evidence>